<keyword evidence="1" id="KW-0812">Transmembrane</keyword>
<dbReference type="RefSeq" id="WP_179909821.1">
    <property type="nucleotide sequence ID" value="NZ_CP058910.1"/>
</dbReference>
<keyword evidence="1" id="KW-1133">Transmembrane helix</keyword>
<keyword evidence="3" id="KW-1185">Reference proteome</keyword>
<dbReference type="GeneID" id="56076301"/>
<organism evidence="2 3">
    <name type="scientific">Halosimplex rubrum</name>
    <dbReference type="NCBI Taxonomy" id="869889"/>
    <lineage>
        <taxon>Archaea</taxon>
        <taxon>Methanobacteriati</taxon>
        <taxon>Methanobacteriota</taxon>
        <taxon>Stenosarchaea group</taxon>
        <taxon>Halobacteria</taxon>
        <taxon>Halobacteriales</taxon>
        <taxon>Haloarculaceae</taxon>
        <taxon>Halosimplex</taxon>
    </lineage>
</organism>
<keyword evidence="1" id="KW-0472">Membrane</keyword>
<sequence>MARSILGMVGLGTTLVFAIPVALLGLEFLLARGQTTVGGGLLVVAALMVAIEEYVTTPDDLAGEAVDKTVGAVAKSSDDDEE</sequence>
<evidence type="ECO:0000313" key="3">
    <source>
        <dbReference type="Proteomes" id="UP000509667"/>
    </source>
</evidence>
<dbReference type="KEGG" id="hrr:HZS55_00520"/>
<protein>
    <submittedName>
        <fullName evidence="2">Uncharacterized protein</fullName>
    </submittedName>
</protein>
<evidence type="ECO:0000313" key="2">
    <source>
        <dbReference type="EMBL" id="QLH75875.1"/>
    </source>
</evidence>
<name>A0A7D5T490_9EURY</name>
<feature type="transmembrane region" description="Helical" evidence="1">
    <location>
        <begin position="6"/>
        <end position="26"/>
    </location>
</feature>
<dbReference type="Proteomes" id="UP000509667">
    <property type="component" value="Chromosome"/>
</dbReference>
<dbReference type="Pfam" id="PF24377">
    <property type="entry name" value="DUF7533"/>
    <property type="match status" value="1"/>
</dbReference>
<reference evidence="2 3" key="1">
    <citation type="submission" date="2020-07" db="EMBL/GenBank/DDBJ databases">
        <title>Halosimplex pelagicum sp. nov. and Halosimplex rubrum sp. nov., isolated from salted brown alga Laminaria, and emended description of the genus Halosimplex.</title>
        <authorList>
            <person name="Cui H."/>
        </authorList>
    </citation>
    <scope>NUCLEOTIDE SEQUENCE [LARGE SCALE GENOMIC DNA]</scope>
    <source>
        <strain evidence="2 3">R27</strain>
    </source>
</reference>
<proteinExistence type="predicted"/>
<feature type="transmembrane region" description="Helical" evidence="1">
    <location>
        <begin position="33"/>
        <end position="51"/>
    </location>
</feature>
<dbReference type="InterPro" id="IPR055955">
    <property type="entry name" value="DUF7533"/>
</dbReference>
<evidence type="ECO:0000256" key="1">
    <source>
        <dbReference type="SAM" id="Phobius"/>
    </source>
</evidence>
<dbReference type="OrthoDB" id="157531at2157"/>
<gene>
    <name evidence="2" type="ORF">HZS55_00520</name>
</gene>
<dbReference type="AlphaFoldDB" id="A0A7D5T490"/>
<dbReference type="EMBL" id="CP058910">
    <property type="protein sequence ID" value="QLH75875.1"/>
    <property type="molecule type" value="Genomic_DNA"/>
</dbReference>
<accession>A0A7D5T490</accession>